<feature type="region of interest" description="Disordered" evidence="1">
    <location>
        <begin position="147"/>
        <end position="215"/>
    </location>
</feature>
<dbReference type="Proteomes" id="UP001596052">
    <property type="component" value="Unassembled WGS sequence"/>
</dbReference>
<proteinExistence type="predicted"/>
<evidence type="ECO:0000313" key="3">
    <source>
        <dbReference type="EMBL" id="MFC5456742.1"/>
    </source>
</evidence>
<feature type="compositionally biased region" description="Pro residues" evidence="1">
    <location>
        <begin position="205"/>
        <end position="215"/>
    </location>
</feature>
<evidence type="ECO:0000256" key="1">
    <source>
        <dbReference type="SAM" id="MobiDB-lite"/>
    </source>
</evidence>
<keyword evidence="2" id="KW-0732">Signal</keyword>
<keyword evidence="4" id="KW-1185">Reference proteome</keyword>
<name>A0ABW0KVY6_9BACT</name>
<evidence type="ECO:0000256" key="2">
    <source>
        <dbReference type="SAM" id="SignalP"/>
    </source>
</evidence>
<feature type="chain" id="PRO_5046439048" evidence="2">
    <location>
        <begin position="22"/>
        <end position="215"/>
    </location>
</feature>
<gene>
    <name evidence="3" type="ORF">ACFQDI_17885</name>
</gene>
<dbReference type="EMBL" id="JBHSMQ010000007">
    <property type="protein sequence ID" value="MFC5456742.1"/>
    <property type="molecule type" value="Genomic_DNA"/>
</dbReference>
<reference evidence="4" key="1">
    <citation type="journal article" date="2019" name="Int. J. Syst. Evol. Microbiol.">
        <title>The Global Catalogue of Microorganisms (GCM) 10K type strain sequencing project: providing services to taxonomists for standard genome sequencing and annotation.</title>
        <authorList>
            <consortium name="The Broad Institute Genomics Platform"/>
            <consortium name="The Broad Institute Genome Sequencing Center for Infectious Disease"/>
            <person name="Wu L."/>
            <person name="Ma J."/>
        </authorList>
    </citation>
    <scope>NUCLEOTIDE SEQUENCE [LARGE SCALE GENOMIC DNA]</scope>
    <source>
        <strain evidence="4">CGMCC 4.1469</strain>
    </source>
</reference>
<dbReference type="RefSeq" id="WP_377169298.1">
    <property type="nucleotide sequence ID" value="NZ_JBHSMQ010000007.1"/>
</dbReference>
<feature type="signal peptide" evidence="2">
    <location>
        <begin position="1"/>
        <end position="21"/>
    </location>
</feature>
<protein>
    <submittedName>
        <fullName evidence="3">Uncharacterized protein</fullName>
    </submittedName>
</protein>
<organism evidence="3 4">
    <name type="scientific">Prosthecobacter fluviatilis</name>
    <dbReference type="NCBI Taxonomy" id="445931"/>
    <lineage>
        <taxon>Bacteria</taxon>
        <taxon>Pseudomonadati</taxon>
        <taxon>Verrucomicrobiota</taxon>
        <taxon>Verrucomicrobiia</taxon>
        <taxon>Verrucomicrobiales</taxon>
        <taxon>Verrucomicrobiaceae</taxon>
        <taxon>Prosthecobacter</taxon>
    </lineage>
</organism>
<sequence length="215" mass="22550">MPAHGIFCLLLAMHAAAPLRAQEPAVFTPPQAYPASRYEAGWSKNPFTLKTAASLLAQDSFARDLAIGAHYGAAESPTVVIVNVRTGERTPLRKDHPSPSGLRLISVHLTSRRAECRVEISQGSQVASLTYDAAYLSQLAAAETSRMATSKPAPAAKGGQLPPLPSAKRTPPASPTVKVSTVEPPLPLHIPVQAPAPAQGRPVLPVFPSPAPAAR</sequence>
<evidence type="ECO:0000313" key="4">
    <source>
        <dbReference type="Proteomes" id="UP001596052"/>
    </source>
</evidence>
<comment type="caution">
    <text evidence="3">The sequence shown here is derived from an EMBL/GenBank/DDBJ whole genome shotgun (WGS) entry which is preliminary data.</text>
</comment>
<accession>A0ABW0KVY6</accession>